<dbReference type="AlphaFoldDB" id="A0A6J4MS77"/>
<evidence type="ECO:0000256" key="1">
    <source>
        <dbReference type="SAM" id="MobiDB-lite"/>
    </source>
</evidence>
<evidence type="ECO:0000313" key="2">
    <source>
        <dbReference type="EMBL" id="CAA9367395.1"/>
    </source>
</evidence>
<feature type="non-terminal residue" evidence="2">
    <location>
        <position position="248"/>
    </location>
</feature>
<feature type="region of interest" description="Disordered" evidence="1">
    <location>
        <begin position="76"/>
        <end position="180"/>
    </location>
</feature>
<proteinExistence type="predicted"/>
<dbReference type="EMBL" id="CADCTV010000882">
    <property type="protein sequence ID" value="CAA9367395.1"/>
    <property type="molecule type" value="Genomic_DNA"/>
</dbReference>
<feature type="compositionally biased region" description="Basic and acidic residues" evidence="1">
    <location>
        <begin position="157"/>
        <end position="174"/>
    </location>
</feature>
<feature type="compositionally biased region" description="Basic residues" evidence="1">
    <location>
        <begin position="199"/>
        <end position="210"/>
    </location>
</feature>
<feature type="region of interest" description="Disordered" evidence="1">
    <location>
        <begin position="1"/>
        <end position="64"/>
    </location>
</feature>
<feature type="compositionally biased region" description="Gly residues" evidence="1">
    <location>
        <begin position="53"/>
        <end position="62"/>
    </location>
</feature>
<accession>A0A6J4MS77</accession>
<organism evidence="2">
    <name type="scientific">uncultured Gemmatimonadota bacterium</name>
    <dbReference type="NCBI Taxonomy" id="203437"/>
    <lineage>
        <taxon>Bacteria</taxon>
        <taxon>Pseudomonadati</taxon>
        <taxon>Gemmatimonadota</taxon>
        <taxon>environmental samples</taxon>
    </lineage>
</organism>
<feature type="compositionally biased region" description="Basic residues" evidence="1">
    <location>
        <begin position="1"/>
        <end position="33"/>
    </location>
</feature>
<feature type="non-terminal residue" evidence="2">
    <location>
        <position position="1"/>
    </location>
</feature>
<gene>
    <name evidence="2" type="ORF">AVDCRST_MAG89-4232</name>
</gene>
<feature type="region of interest" description="Disordered" evidence="1">
    <location>
        <begin position="197"/>
        <end position="223"/>
    </location>
</feature>
<feature type="compositionally biased region" description="Basic and acidic residues" evidence="1">
    <location>
        <begin position="114"/>
        <end position="130"/>
    </location>
</feature>
<name>A0A6J4MS77_9BACT</name>
<protein>
    <submittedName>
        <fullName evidence="2">Uncharacterized protein</fullName>
    </submittedName>
</protein>
<sequence length="248" mass="26815">ERHAFLRRLRPFGRSRPRTHRGPHQGRRLRAFRGRQERPAHPPRPAAAPVEGGRCGALGQRGGVRSAVPAVLSAGQRVHPAADHHPAARVRHGRPGASAGPGEDGGRGRRPRHLARDDERALRPADEHAAAADQRGAADSPCRPVAADGQVAPPGRPRADDGQHHQLHVDHVHPADPPGVPGHVALHHRGAAGRDGVHLRRHHPPVPGRHPRADRPAGRRVSARRLRADDASFVRARARRDDLGHALI</sequence>
<reference evidence="2" key="1">
    <citation type="submission" date="2020-02" db="EMBL/GenBank/DDBJ databases">
        <authorList>
            <person name="Meier V. D."/>
        </authorList>
    </citation>
    <scope>NUCLEOTIDE SEQUENCE</scope>
    <source>
        <strain evidence="2">AVDCRST_MAG89</strain>
    </source>
</reference>